<feature type="transmembrane region" description="Helical" evidence="2">
    <location>
        <begin position="89"/>
        <end position="111"/>
    </location>
</feature>
<evidence type="ECO:0000313" key="4">
    <source>
        <dbReference type="Proteomes" id="UP001530315"/>
    </source>
</evidence>
<feature type="transmembrane region" description="Helical" evidence="2">
    <location>
        <begin position="123"/>
        <end position="139"/>
    </location>
</feature>
<keyword evidence="2" id="KW-0812">Transmembrane</keyword>
<comment type="caution">
    <text evidence="3">The sequence shown here is derived from an EMBL/GenBank/DDBJ whole genome shotgun (WGS) entry which is preliminary data.</text>
</comment>
<keyword evidence="4" id="KW-1185">Reference proteome</keyword>
<evidence type="ECO:0000256" key="1">
    <source>
        <dbReference type="SAM" id="MobiDB-lite"/>
    </source>
</evidence>
<dbReference type="EMBL" id="JALLAZ020000016">
    <property type="protein sequence ID" value="KAL3805757.1"/>
    <property type="molecule type" value="Genomic_DNA"/>
</dbReference>
<accession>A0ABD3QZQ7</accession>
<gene>
    <name evidence="3" type="ORF">ACHAW5_001432</name>
</gene>
<dbReference type="Proteomes" id="UP001530315">
    <property type="component" value="Unassembled WGS sequence"/>
</dbReference>
<feature type="compositionally biased region" description="Basic and acidic residues" evidence="1">
    <location>
        <begin position="201"/>
        <end position="228"/>
    </location>
</feature>
<feature type="region of interest" description="Disordered" evidence="1">
    <location>
        <begin position="196"/>
        <end position="239"/>
    </location>
</feature>
<keyword evidence="2" id="KW-0472">Membrane</keyword>
<protein>
    <submittedName>
        <fullName evidence="3">Uncharacterized protein</fullName>
    </submittedName>
</protein>
<feature type="transmembrane region" description="Helical" evidence="2">
    <location>
        <begin position="12"/>
        <end position="34"/>
    </location>
</feature>
<organism evidence="3 4">
    <name type="scientific">Stephanodiscus triporus</name>
    <dbReference type="NCBI Taxonomy" id="2934178"/>
    <lineage>
        <taxon>Eukaryota</taxon>
        <taxon>Sar</taxon>
        <taxon>Stramenopiles</taxon>
        <taxon>Ochrophyta</taxon>
        <taxon>Bacillariophyta</taxon>
        <taxon>Coscinodiscophyceae</taxon>
        <taxon>Thalassiosirophycidae</taxon>
        <taxon>Stephanodiscales</taxon>
        <taxon>Stephanodiscaceae</taxon>
        <taxon>Stephanodiscus</taxon>
    </lineage>
</organism>
<name>A0ABD3QZQ7_9STRA</name>
<proteinExistence type="predicted"/>
<evidence type="ECO:0000256" key="2">
    <source>
        <dbReference type="SAM" id="Phobius"/>
    </source>
</evidence>
<evidence type="ECO:0000313" key="3">
    <source>
        <dbReference type="EMBL" id="KAL3805757.1"/>
    </source>
</evidence>
<dbReference type="Gene3D" id="1.20.140.150">
    <property type="match status" value="1"/>
</dbReference>
<reference evidence="3 4" key="1">
    <citation type="submission" date="2024-10" db="EMBL/GenBank/DDBJ databases">
        <title>Updated reference genomes for cyclostephanoid diatoms.</title>
        <authorList>
            <person name="Roberts W.R."/>
            <person name="Alverson A.J."/>
        </authorList>
    </citation>
    <scope>NUCLEOTIDE SEQUENCE [LARGE SCALE GENOMIC DNA]</scope>
    <source>
        <strain evidence="3 4">AJA276-08</strain>
    </source>
</reference>
<sequence>MDRSYCMPYFSGFMAVSAFIITLFSAAYCNFITFTSEEGGESPVVLHYGIWWYRGWAAVQTSEGTYLLETCYSYDEDTEIDPKWKTARAFNTMAIIIGCLASFWTMCAGCLKPSKRMFQVTGVLYMAVCFFTGMSLLMLESNACKANENVEEFKDTFRALNLTFGETCSIGPGSKSVIAATVLWFVAAIASCKSEPFQESPHGEGGDDRVSPDGKEESVPTPDGKEESVPAGEIPEQAA</sequence>
<keyword evidence="2" id="KW-1133">Transmembrane helix</keyword>
<dbReference type="AlphaFoldDB" id="A0ABD3QZQ7"/>